<dbReference type="PIRSF" id="PIRSF029570">
    <property type="entry name" value="UCP029570"/>
    <property type="match status" value="1"/>
</dbReference>
<protein>
    <recommendedName>
        <fullName evidence="1">Glycoside-hydrolase family GH114 TIM-barrel domain-containing protein</fullName>
    </recommendedName>
</protein>
<organism evidence="2 3">
    <name type="scientific">Paraburkholderia dinghuensis</name>
    <dbReference type="NCBI Taxonomy" id="2305225"/>
    <lineage>
        <taxon>Bacteria</taxon>
        <taxon>Pseudomonadati</taxon>
        <taxon>Pseudomonadota</taxon>
        <taxon>Betaproteobacteria</taxon>
        <taxon>Burkholderiales</taxon>
        <taxon>Burkholderiaceae</taxon>
        <taxon>Paraburkholderia</taxon>
    </lineage>
</organism>
<sequence length="952" mass="104666">MAGCYAQRVFGSALRMTPRVVLVVLLVLLVSLASATGAEPVPQSQPQPQPSFAFYYGNDPPVELLSAYDAAVIEPESGFNPLAHALPHTTWFAYASVGEVLPSRSYYAALPKSWLVGHNEAWASRVVDQSQPGWPAFFVEHVIDPLWDRGYRGFFLDTLDSYQLAAKTDAQRAQQQAGLVAVIRAIKARHPDAKLIFNRGFEILPQVHDLAYAVAFESLFRGWDASAYRYVEVKDADRDWLLGQVRTIREQYGLPVVSIDYCAPADRACALETAAKIRALGIVPFVTDGQLQTMGIGAIEPQLRRILVVQDPQPRTDLNTTDGVRYVATPLNYLGYTIDYHDVRQPLPQGELRDRYAGIVIWLNDQVPRVGEYRAWLARQIESGMHVAIFTSFGTEMDGQFAQKLGLQTVAGKPANGTLAVESSDPQLMGFEMVPRPDPGNYVGVRVGPGSRSLLRLHSGSFTIDAAALTPWGGYVMRPFAVFELSNVDQARWVVQPMAFLRAALRLPTDAPVPDTTTENGRRLLMSHIDGDGFASRVEFRDSGGNATPQSPEYSGDPLYRMLRDIGVPTTVSLIEGEVSDEGPYRAFAPHLRAIGKNIFGLQNVEVATHTFTHPLQWMWVTGLGDAPSKEATTEGGGVANYHGLSIPIPGYQFSIDREIAGSIKFIDTQVAPPGKSVRVVLWSGDCQVPEPVLKAAYEAGVMNLNGGDTLITKSNPSWTAIAPIGVRKGRYYQVFAPNQNEELYTDLWRGPFYGFRRVLETFEMTDKPIRFKPIDVYYHMFSGTKYASMKALREVLHAVLAQPVTPVFVSDYSRNVLDWLDTSVTRDGRFWVVRNGGQLRTVRLPAGKVPDMTTASGVVGYLPGPGGTYVHLAGSEARFAVLDASAAPHVPYVAQANGRIEHFSRTGNGFAFDLRARVAPQFWLANVGACRVTQHALSAKDSLHVDVTCGS</sequence>
<dbReference type="OrthoDB" id="7292394at2"/>
<dbReference type="SUPFAM" id="SSF51445">
    <property type="entry name" value="(Trans)glycosidases"/>
    <property type="match status" value="1"/>
</dbReference>
<dbReference type="PANTHER" id="PTHR35882:SF2">
    <property type="entry name" value="PELA"/>
    <property type="match status" value="1"/>
</dbReference>
<evidence type="ECO:0000313" key="2">
    <source>
        <dbReference type="EMBL" id="RQH07105.1"/>
    </source>
</evidence>
<reference evidence="2 3" key="1">
    <citation type="submission" date="2018-11" db="EMBL/GenBank/DDBJ databases">
        <title>Paraburkholderia sp. DHOA04, isolated from soil.</title>
        <authorList>
            <person name="Gao Z.-H."/>
            <person name="Qiu L.-H."/>
            <person name="Fu J.-C."/>
        </authorList>
    </citation>
    <scope>NUCLEOTIDE SEQUENCE [LARGE SCALE GENOMIC DNA]</scope>
    <source>
        <strain evidence="2 3">DHOA04</strain>
    </source>
</reference>
<keyword evidence="3" id="KW-1185">Reference proteome</keyword>
<evidence type="ECO:0000259" key="1">
    <source>
        <dbReference type="Pfam" id="PF03537"/>
    </source>
</evidence>
<dbReference type="Proteomes" id="UP000272778">
    <property type="component" value="Unassembled WGS sequence"/>
</dbReference>
<dbReference type="EMBL" id="RQIS01000006">
    <property type="protein sequence ID" value="RQH07105.1"/>
    <property type="molecule type" value="Genomic_DNA"/>
</dbReference>
<dbReference type="Pfam" id="PF03537">
    <property type="entry name" value="Glyco_hydro_114"/>
    <property type="match status" value="1"/>
</dbReference>
<comment type="caution">
    <text evidence="2">The sequence shown here is derived from an EMBL/GenBank/DDBJ whole genome shotgun (WGS) entry which is preliminary data.</text>
</comment>
<dbReference type="InterPro" id="IPR013785">
    <property type="entry name" value="Aldolase_TIM"/>
</dbReference>
<dbReference type="PRINTS" id="PR01545">
    <property type="entry name" value="THEMAYE10DUF"/>
</dbReference>
<dbReference type="InterPro" id="IPR016925">
    <property type="entry name" value="UCP029570"/>
</dbReference>
<accession>A0A3N6MYK5</accession>
<dbReference type="PANTHER" id="PTHR35882">
    <property type="entry name" value="PELA"/>
    <property type="match status" value="1"/>
</dbReference>
<evidence type="ECO:0000313" key="3">
    <source>
        <dbReference type="Proteomes" id="UP000272778"/>
    </source>
</evidence>
<dbReference type="InterPro" id="IPR016062">
    <property type="entry name" value="TM1410-rel"/>
</dbReference>
<gene>
    <name evidence="2" type="ORF">D1Y85_10590</name>
</gene>
<proteinExistence type="predicted"/>
<dbReference type="InterPro" id="IPR017853">
    <property type="entry name" value="GH"/>
</dbReference>
<dbReference type="CDD" id="cd10922">
    <property type="entry name" value="CE4_PelA_like_C"/>
    <property type="match status" value="1"/>
</dbReference>
<dbReference type="InterPro" id="IPR004352">
    <property type="entry name" value="GH114_TIM-barrel"/>
</dbReference>
<dbReference type="Gene3D" id="3.20.20.70">
    <property type="entry name" value="Aldolase class I"/>
    <property type="match status" value="1"/>
</dbReference>
<name>A0A3N6MYK5_9BURK</name>
<dbReference type="AlphaFoldDB" id="A0A3N6MYK5"/>
<feature type="domain" description="Glycoside-hydrolase family GH114 TIM-barrel" evidence="1">
    <location>
        <begin position="61"/>
        <end position="292"/>
    </location>
</feature>